<evidence type="ECO:0000313" key="2">
    <source>
        <dbReference type="EMBL" id="KAF6241420.1"/>
    </source>
</evidence>
<proteinExistence type="predicted"/>
<gene>
    <name evidence="2" type="ORF">HO173_000130</name>
</gene>
<dbReference type="EMBL" id="JACCJC010000001">
    <property type="protein sequence ID" value="KAF6241420.1"/>
    <property type="molecule type" value="Genomic_DNA"/>
</dbReference>
<dbReference type="OrthoDB" id="10677178at2759"/>
<evidence type="ECO:0000256" key="1">
    <source>
        <dbReference type="SAM" id="MobiDB-lite"/>
    </source>
</evidence>
<protein>
    <submittedName>
        <fullName evidence="2">Uncharacterized protein</fullName>
    </submittedName>
</protein>
<comment type="caution">
    <text evidence="2">The sequence shown here is derived from an EMBL/GenBank/DDBJ whole genome shotgun (WGS) entry which is preliminary data.</text>
</comment>
<accession>A0A8H6LAD3</accession>
<dbReference type="AlphaFoldDB" id="A0A8H6LAD3"/>
<keyword evidence="3" id="KW-1185">Reference proteome</keyword>
<organism evidence="2 3">
    <name type="scientific">Letharia columbiana</name>
    <dbReference type="NCBI Taxonomy" id="112416"/>
    <lineage>
        <taxon>Eukaryota</taxon>
        <taxon>Fungi</taxon>
        <taxon>Dikarya</taxon>
        <taxon>Ascomycota</taxon>
        <taxon>Pezizomycotina</taxon>
        <taxon>Lecanoromycetes</taxon>
        <taxon>OSLEUM clade</taxon>
        <taxon>Lecanoromycetidae</taxon>
        <taxon>Lecanorales</taxon>
        <taxon>Lecanorineae</taxon>
        <taxon>Parmeliaceae</taxon>
        <taxon>Letharia</taxon>
    </lineage>
</organism>
<dbReference type="RefSeq" id="XP_037170660.1">
    <property type="nucleotide sequence ID" value="XM_037302081.1"/>
</dbReference>
<reference evidence="2 3" key="1">
    <citation type="journal article" date="2020" name="Genomics">
        <title>Complete, high-quality genomes from long-read metagenomic sequencing of two wolf lichen thalli reveals enigmatic genome architecture.</title>
        <authorList>
            <person name="McKenzie S.K."/>
            <person name="Walston R.F."/>
            <person name="Allen J.L."/>
        </authorList>
    </citation>
    <scope>NUCLEOTIDE SEQUENCE [LARGE SCALE GENOMIC DNA]</scope>
    <source>
        <strain evidence="2">WasteWater2</strain>
    </source>
</reference>
<feature type="region of interest" description="Disordered" evidence="1">
    <location>
        <begin position="66"/>
        <end position="86"/>
    </location>
</feature>
<evidence type="ECO:0000313" key="3">
    <source>
        <dbReference type="Proteomes" id="UP000578531"/>
    </source>
</evidence>
<feature type="compositionally biased region" description="Basic and acidic residues" evidence="1">
    <location>
        <begin position="66"/>
        <end position="78"/>
    </location>
</feature>
<dbReference type="GeneID" id="59281810"/>
<dbReference type="Proteomes" id="UP000578531">
    <property type="component" value="Unassembled WGS sequence"/>
</dbReference>
<name>A0A8H6LAD3_9LECA</name>
<sequence length="247" mass="26649">MEALGLRGHLSWSDEKLLPSLPSTTQQTCYVKPVMDLLSVAASIAGLVSIALGFSRTLRSSYKAVKDTTKDTQEEHQLEVGGLRPPAPIRPTPVEVSLFTESPNYKFFPSPSKTGQTISEWSSEYLATTRDEAIFLAFLSLYGPNGVPLRELIMLATLRASFELSGNHWLLSGEIGPILRAVGDASLPTDCSFLNAFVRETSDSFGIDALQERLVSMRLLVVEPATGRSSSLVNGALTSESGALLAT</sequence>